<sequence>MEPTPMDIDSQVEYDFKYDPMQDLKPVQFSYNPSSNQENSAGRCMLPLDIFWTMLDQCLFKYGNITLQHEAFHSVFSLSQVDRRSNQYVEEYVARRKPQHFLRRELGDIELIPYEEGDNPESWYPGHAAHFPIHKIEDFLGKVIQADCPSCFAYLLDYCGMDIGHCNCNGWSFAALAVASRTIKILEYMLINPGLFHTLVILLLGPANVNFPRPTPLGLFGRFGDREFLDQVLDLVEDRLANLMLPSVVGGAFTADDIIWLCTYISPNQARRLQALGVPVTDACDSESKSTSWHGAVLNDEDFLEYMRVTSPMSPYLRNKQGKSPLSLAISQDRLDVVQWFKTHGLAKVSQEVHKTTELTVAMEQTSEDSAYIVYELLSIEPGTSLSPVYVSALLYYMVVALHTKDIEMRSGAGDYDRWRAESEVIAAEKCRSVLAMSNLNDLNQAAEDDLVLTIKYHQHARLLANELRFEELAKCVYRWVEES</sequence>
<keyword evidence="2" id="KW-1185">Reference proteome</keyword>
<dbReference type="EMBL" id="MNBE01000647">
    <property type="protein sequence ID" value="OKP00338.1"/>
    <property type="molecule type" value="Genomic_DNA"/>
</dbReference>
<organism evidence="1 2">
    <name type="scientific">Penicillium subrubescens</name>
    <dbReference type="NCBI Taxonomy" id="1316194"/>
    <lineage>
        <taxon>Eukaryota</taxon>
        <taxon>Fungi</taxon>
        <taxon>Dikarya</taxon>
        <taxon>Ascomycota</taxon>
        <taxon>Pezizomycotina</taxon>
        <taxon>Eurotiomycetes</taxon>
        <taxon>Eurotiomycetidae</taxon>
        <taxon>Eurotiales</taxon>
        <taxon>Aspergillaceae</taxon>
        <taxon>Penicillium</taxon>
    </lineage>
</organism>
<accession>A0A1Q5TJD7</accession>
<evidence type="ECO:0000313" key="2">
    <source>
        <dbReference type="Proteomes" id="UP000186955"/>
    </source>
</evidence>
<protein>
    <submittedName>
        <fullName evidence="1">Uncharacterized protein</fullName>
    </submittedName>
</protein>
<comment type="caution">
    <text evidence="1">The sequence shown here is derived from an EMBL/GenBank/DDBJ whole genome shotgun (WGS) entry which is preliminary data.</text>
</comment>
<proteinExistence type="predicted"/>
<dbReference type="AlphaFoldDB" id="A0A1Q5TJD7"/>
<reference evidence="1 2" key="1">
    <citation type="submission" date="2016-10" db="EMBL/GenBank/DDBJ databases">
        <title>Genome sequence of the ascomycete fungus Penicillium subrubescens.</title>
        <authorList>
            <person name="De Vries R.P."/>
            <person name="Peng M."/>
            <person name="Dilokpimol A."/>
            <person name="Hilden K."/>
            <person name="Makela M.R."/>
            <person name="Grigoriev I."/>
            <person name="Riley R."/>
            <person name="Granchi Z."/>
        </authorList>
    </citation>
    <scope>NUCLEOTIDE SEQUENCE [LARGE SCALE GENOMIC DNA]</scope>
    <source>
        <strain evidence="1 2">CBS 132785</strain>
    </source>
</reference>
<dbReference type="Proteomes" id="UP000186955">
    <property type="component" value="Unassembled WGS sequence"/>
</dbReference>
<dbReference type="SUPFAM" id="SSF48403">
    <property type="entry name" value="Ankyrin repeat"/>
    <property type="match status" value="1"/>
</dbReference>
<name>A0A1Q5TJD7_9EURO</name>
<dbReference type="InterPro" id="IPR036770">
    <property type="entry name" value="Ankyrin_rpt-contain_sf"/>
</dbReference>
<dbReference type="Gene3D" id="1.25.40.20">
    <property type="entry name" value="Ankyrin repeat-containing domain"/>
    <property type="match status" value="1"/>
</dbReference>
<gene>
    <name evidence="1" type="ORF">PENSUB_7795</name>
</gene>
<evidence type="ECO:0000313" key="1">
    <source>
        <dbReference type="EMBL" id="OKP00338.1"/>
    </source>
</evidence>